<evidence type="ECO:0000256" key="11">
    <source>
        <dbReference type="ARBA" id="ARBA00023163"/>
    </source>
</evidence>
<accession>A0A1X7UX53</accession>
<dbReference type="GO" id="GO:0006325">
    <property type="term" value="P:chromatin organization"/>
    <property type="evidence" value="ECO:0007669"/>
    <property type="project" value="UniProtKB-KW"/>
</dbReference>
<evidence type="ECO:0000256" key="3">
    <source>
        <dbReference type="ARBA" id="ARBA00022723"/>
    </source>
</evidence>
<dbReference type="InParanoid" id="A0A1X7UX53"/>
<dbReference type="InterPro" id="IPR011011">
    <property type="entry name" value="Znf_FYVE_PHD"/>
</dbReference>
<proteinExistence type="inferred from homology"/>
<keyword evidence="12" id="KW-0539">Nucleus</keyword>
<dbReference type="SUPFAM" id="SSF57903">
    <property type="entry name" value="FYVE/PHD zinc finger"/>
    <property type="match status" value="1"/>
</dbReference>
<dbReference type="PROSITE" id="PS01359">
    <property type="entry name" value="ZF_PHD_1"/>
    <property type="match status" value="1"/>
</dbReference>
<name>A0A1X7UX53_AMPQE</name>
<keyword evidence="7" id="KW-0223">Dioxygenase</keyword>
<dbReference type="EnsemblMetazoa" id="Aqu2.1.31947_001">
    <property type="protein sequence ID" value="Aqu2.1.31947_001"/>
    <property type="gene ID" value="Aqu2.1.31947"/>
</dbReference>
<comment type="subcellular location">
    <subcellularLocation>
        <location evidence="1">Nucleus</location>
    </subcellularLocation>
</comment>
<evidence type="ECO:0000256" key="5">
    <source>
        <dbReference type="ARBA" id="ARBA00022833"/>
    </source>
</evidence>
<dbReference type="InterPro" id="IPR050690">
    <property type="entry name" value="JHDM1_Histone_Demethylase"/>
</dbReference>
<reference evidence="18" key="1">
    <citation type="journal article" date="2010" name="Nature">
        <title>The Amphimedon queenslandica genome and the evolution of animal complexity.</title>
        <authorList>
            <person name="Srivastava M."/>
            <person name="Simakov O."/>
            <person name="Chapman J."/>
            <person name="Fahey B."/>
            <person name="Gauthier M.E."/>
            <person name="Mitros T."/>
            <person name="Richards G.S."/>
            <person name="Conaco C."/>
            <person name="Dacre M."/>
            <person name="Hellsten U."/>
            <person name="Larroux C."/>
            <person name="Putnam N.H."/>
            <person name="Stanke M."/>
            <person name="Adamska M."/>
            <person name="Darling A."/>
            <person name="Degnan S.M."/>
            <person name="Oakley T.H."/>
            <person name="Plachetzki D.C."/>
            <person name="Zhai Y."/>
            <person name="Adamski M."/>
            <person name="Calcino A."/>
            <person name="Cummins S.F."/>
            <person name="Goodstein D.M."/>
            <person name="Harris C."/>
            <person name="Jackson D.J."/>
            <person name="Leys S.P."/>
            <person name="Shu S."/>
            <person name="Woodcroft B.J."/>
            <person name="Vervoort M."/>
            <person name="Kosik K.S."/>
            <person name="Manning G."/>
            <person name="Degnan B.M."/>
            <person name="Rokhsar D.S."/>
        </authorList>
    </citation>
    <scope>NUCLEOTIDE SEQUENCE [LARGE SCALE GENOMIC DNA]</scope>
</reference>
<dbReference type="SMART" id="SM00558">
    <property type="entry name" value="JmjC"/>
    <property type="match status" value="1"/>
</dbReference>
<reference evidence="17" key="2">
    <citation type="submission" date="2017-05" db="UniProtKB">
        <authorList>
            <consortium name="EnsemblMetazoa"/>
        </authorList>
    </citation>
    <scope>IDENTIFICATION</scope>
</reference>
<keyword evidence="3" id="KW-0479">Metal-binding</keyword>
<evidence type="ECO:0000256" key="4">
    <source>
        <dbReference type="ARBA" id="ARBA00022771"/>
    </source>
</evidence>
<dbReference type="Pfam" id="PF17811">
    <property type="entry name" value="JHD"/>
    <property type="match status" value="1"/>
</dbReference>
<evidence type="ECO:0000256" key="1">
    <source>
        <dbReference type="ARBA" id="ARBA00004123"/>
    </source>
</evidence>
<keyword evidence="4 13" id="KW-0863">Zinc-finger</keyword>
<dbReference type="OrthoDB" id="5876800at2759"/>
<dbReference type="InterPro" id="IPR001965">
    <property type="entry name" value="Znf_PHD"/>
</dbReference>
<evidence type="ECO:0000256" key="2">
    <source>
        <dbReference type="ARBA" id="ARBA00006942"/>
    </source>
</evidence>
<evidence type="ECO:0000256" key="9">
    <source>
        <dbReference type="ARBA" id="ARBA00023004"/>
    </source>
</evidence>
<comment type="similarity">
    <text evidence="2">Belongs to the JHDM1 histone demethylase family. JHDM1D subfamily.</text>
</comment>
<dbReference type="EnsemblMetazoa" id="XM_019996418.1">
    <property type="protein sequence ID" value="XP_019851977.1"/>
    <property type="gene ID" value="LOC100641804"/>
</dbReference>
<dbReference type="InterPro" id="IPR003347">
    <property type="entry name" value="JmjC_dom"/>
</dbReference>
<organism evidence="17">
    <name type="scientific">Amphimedon queenslandica</name>
    <name type="common">Sponge</name>
    <dbReference type="NCBI Taxonomy" id="400682"/>
    <lineage>
        <taxon>Eukaryota</taxon>
        <taxon>Metazoa</taxon>
        <taxon>Porifera</taxon>
        <taxon>Demospongiae</taxon>
        <taxon>Heteroscleromorpha</taxon>
        <taxon>Haplosclerida</taxon>
        <taxon>Niphatidae</taxon>
        <taxon>Amphimedon</taxon>
    </lineage>
</organism>
<evidence type="ECO:0000256" key="8">
    <source>
        <dbReference type="ARBA" id="ARBA00023002"/>
    </source>
</evidence>
<feature type="domain" description="JmjC" evidence="16">
    <location>
        <begin position="203"/>
        <end position="362"/>
    </location>
</feature>
<dbReference type="CDD" id="cd15554">
    <property type="entry name" value="PHD_PHF2_like"/>
    <property type="match status" value="1"/>
</dbReference>
<dbReference type="SMART" id="SM00249">
    <property type="entry name" value="PHD"/>
    <property type="match status" value="1"/>
</dbReference>
<dbReference type="AlphaFoldDB" id="A0A1X7UX53"/>
<dbReference type="GO" id="GO:0051213">
    <property type="term" value="F:dioxygenase activity"/>
    <property type="evidence" value="ECO:0007669"/>
    <property type="project" value="UniProtKB-KW"/>
</dbReference>
<feature type="domain" description="PHD-type" evidence="15">
    <location>
        <begin position="10"/>
        <end position="61"/>
    </location>
</feature>
<keyword evidence="8" id="KW-0560">Oxidoreductase</keyword>
<evidence type="ECO:0000313" key="18">
    <source>
        <dbReference type="Proteomes" id="UP000007879"/>
    </source>
</evidence>
<keyword evidence="11" id="KW-0804">Transcription</keyword>
<dbReference type="Pfam" id="PF02373">
    <property type="entry name" value="JmjC"/>
    <property type="match status" value="1"/>
</dbReference>
<keyword evidence="5" id="KW-0862">Zinc</keyword>
<evidence type="ECO:0000256" key="7">
    <source>
        <dbReference type="ARBA" id="ARBA00022964"/>
    </source>
</evidence>
<evidence type="ECO:0000256" key="12">
    <source>
        <dbReference type="ARBA" id="ARBA00023242"/>
    </source>
</evidence>
<evidence type="ECO:0000259" key="16">
    <source>
        <dbReference type="PROSITE" id="PS51184"/>
    </source>
</evidence>
<dbReference type="Proteomes" id="UP000007879">
    <property type="component" value="Unassembled WGS sequence"/>
</dbReference>
<gene>
    <name evidence="17" type="primary">100641804</name>
</gene>
<evidence type="ECO:0000256" key="14">
    <source>
        <dbReference type="SAM" id="MobiDB-lite"/>
    </source>
</evidence>
<dbReference type="Gene3D" id="2.60.120.650">
    <property type="entry name" value="Cupin"/>
    <property type="match status" value="1"/>
</dbReference>
<dbReference type="GO" id="GO:0008270">
    <property type="term" value="F:zinc ion binding"/>
    <property type="evidence" value="ECO:0007669"/>
    <property type="project" value="UniProtKB-KW"/>
</dbReference>
<protein>
    <submittedName>
        <fullName evidence="17">Uncharacterized protein</fullName>
    </submittedName>
</protein>
<dbReference type="Gene3D" id="1.20.58.1360">
    <property type="match status" value="1"/>
</dbReference>
<dbReference type="Pfam" id="PF00628">
    <property type="entry name" value="PHD"/>
    <property type="match status" value="1"/>
</dbReference>
<dbReference type="GO" id="GO:0005634">
    <property type="term" value="C:nucleus"/>
    <property type="evidence" value="ECO:0007669"/>
    <property type="project" value="UniProtKB-SubCell"/>
</dbReference>
<keyword evidence="18" id="KW-1185">Reference proteome</keyword>
<dbReference type="InterPro" id="IPR019786">
    <property type="entry name" value="Zinc_finger_PHD-type_CS"/>
</dbReference>
<evidence type="ECO:0000256" key="10">
    <source>
        <dbReference type="ARBA" id="ARBA00023015"/>
    </source>
</evidence>
<dbReference type="InterPro" id="IPR019787">
    <property type="entry name" value="Znf_PHD-finger"/>
</dbReference>
<evidence type="ECO:0000259" key="15">
    <source>
        <dbReference type="PROSITE" id="PS50016"/>
    </source>
</evidence>
<dbReference type="STRING" id="400682.A0A1X7UX53"/>
<dbReference type="PANTHER" id="PTHR23123">
    <property type="entry name" value="PHD/F-BOX CONTAINING PROTEIN"/>
    <property type="match status" value="1"/>
</dbReference>
<dbReference type="PROSITE" id="PS50016">
    <property type="entry name" value="ZF_PHD_2"/>
    <property type="match status" value="1"/>
</dbReference>
<sequence length="623" mass="72322">MAEKAEEDEELYCICRQPYHPEDFMIECDKCSDWFHGCCVGVEEYQSNDIETYHCPNCQLIHGPLILKRRRNWHRHDYSELNDGHNAIQSGTVVFVNKLKKMKFPNSDEVVLRPKGSDLTLDWFSVNGFKKPMIIEEPAGLDLKVPPSDFTIMDVERYVGSLRELDAIDVSRQDDIKMKMREWVEYHSTLPRTKVINVISLEFSDTPLTELVEPPAVVREMDWINIHWPNKVPEDGPQRPQVQKYCLMGTQDSYTDFHVDFGGTSVWYHIIWGEKVFYLIPPTEENLLLYEQWVLSSNQSEIFFGSQVKRCYCVHVHPGNTLFIPSGWIHAVLTPKDSLVFGGNFLHVFGIELQTRVYDMEIRLGTPEKFLHPSYESLCWYAAKNYHQELLEHIQGSSCPPSYLLTGLSSLAHTLHEWTNKKESAQYHNWSIPQGIRPGTLINQLKKAIKLLKTNHKHYSSQETQFEEEEEQHGETVEPIKLRLSHGQISSYVDKKQEKEPITLKLTLPQTKRKRRKASESSEEFIEKEDKEYEDGEFVYTELVGKGDAGAIINDREDRLWKPSSKLVQKGSHTKKIKREEDYEPIKKQAKETPSVSKVKTKTVKQRLGKILGLDRTGHFLKK</sequence>
<evidence type="ECO:0000256" key="6">
    <source>
        <dbReference type="ARBA" id="ARBA00022853"/>
    </source>
</evidence>
<dbReference type="InterPro" id="IPR041070">
    <property type="entry name" value="JHD"/>
</dbReference>
<dbReference type="PROSITE" id="PS51184">
    <property type="entry name" value="JMJC"/>
    <property type="match status" value="1"/>
</dbReference>
<feature type="compositionally biased region" description="Basic and acidic residues" evidence="14">
    <location>
        <begin position="578"/>
        <end position="591"/>
    </location>
</feature>
<dbReference type="eggNOG" id="KOG1633">
    <property type="taxonomic scope" value="Eukaryota"/>
</dbReference>
<evidence type="ECO:0000256" key="13">
    <source>
        <dbReference type="PROSITE-ProRule" id="PRU00146"/>
    </source>
</evidence>
<evidence type="ECO:0000313" key="17">
    <source>
        <dbReference type="EnsemblMetazoa" id="Aqu2.1.31947_001"/>
    </source>
</evidence>
<keyword evidence="10" id="KW-0805">Transcription regulation</keyword>
<keyword evidence="6" id="KW-0156">Chromatin regulator</keyword>
<dbReference type="SUPFAM" id="SSF51197">
    <property type="entry name" value="Clavaminate synthase-like"/>
    <property type="match status" value="1"/>
</dbReference>
<dbReference type="FunFam" id="3.30.40.10:FF:000193">
    <property type="entry name" value="lysine-specific demethylase PHF2 isoform X1"/>
    <property type="match status" value="1"/>
</dbReference>
<feature type="region of interest" description="Disordered" evidence="14">
    <location>
        <begin position="565"/>
        <end position="600"/>
    </location>
</feature>
<keyword evidence="9" id="KW-0408">Iron</keyword>